<evidence type="ECO:0000313" key="3">
    <source>
        <dbReference type="EMBL" id="KIP08536.1"/>
    </source>
</evidence>
<dbReference type="EMBL" id="KN840478">
    <property type="protein sequence ID" value="KIP08536.1"/>
    <property type="molecule type" value="Genomic_DNA"/>
</dbReference>
<feature type="region of interest" description="Disordered" evidence="1">
    <location>
        <begin position="355"/>
        <end position="411"/>
    </location>
</feature>
<organism evidence="3 4">
    <name type="scientific">Phlebiopsis gigantea (strain 11061_1 CR5-6)</name>
    <name type="common">White-rot fungus</name>
    <name type="synonym">Peniophora gigantea</name>
    <dbReference type="NCBI Taxonomy" id="745531"/>
    <lineage>
        <taxon>Eukaryota</taxon>
        <taxon>Fungi</taxon>
        <taxon>Dikarya</taxon>
        <taxon>Basidiomycota</taxon>
        <taxon>Agaricomycotina</taxon>
        <taxon>Agaricomycetes</taxon>
        <taxon>Polyporales</taxon>
        <taxon>Phanerochaetaceae</taxon>
        <taxon>Phlebiopsis</taxon>
    </lineage>
</organism>
<gene>
    <name evidence="3" type="ORF">PHLGIDRAFT_375537</name>
</gene>
<feature type="compositionally biased region" description="Polar residues" evidence="1">
    <location>
        <begin position="102"/>
        <end position="116"/>
    </location>
</feature>
<dbReference type="STRING" id="745531.A0A0C3S0Q8"/>
<dbReference type="Pfam" id="PF12937">
    <property type="entry name" value="F-box-like"/>
    <property type="match status" value="1"/>
</dbReference>
<evidence type="ECO:0000256" key="1">
    <source>
        <dbReference type="SAM" id="MobiDB-lite"/>
    </source>
</evidence>
<dbReference type="InterPro" id="IPR036047">
    <property type="entry name" value="F-box-like_dom_sf"/>
</dbReference>
<dbReference type="Proteomes" id="UP000053257">
    <property type="component" value="Unassembled WGS sequence"/>
</dbReference>
<dbReference type="OrthoDB" id="3226064at2759"/>
<evidence type="ECO:0000313" key="4">
    <source>
        <dbReference type="Proteomes" id="UP000053257"/>
    </source>
</evidence>
<dbReference type="HOGENOM" id="CLU_019366_1_0_1"/>
<feature type="region of interest" description="Disordered" evidence="1">
    <location>
        <begin position="95"/>
        <end position="121"/>
    </location>
</feature>
<feature type="domain" description="F-box" evidence="2">
    <location>
        <begin position="7"/>
        <end position="56"/>
    </location>
</feature>
<dbReference type="PROSITE" id="PS50181">
    <property type="entry name" value="FBOX"/>
    <property type="match status" value="1"/>
</dbReference>
<dbReference type="Gene3D" id="1.20.1280.50">
    <property type="match status" value="1"/>
</dbReference>
<feature type="compositionally biased region" description="Low complexity" evidence="1">
    <location>
        <begin position="356"/>
        <end position="377"/>
    </location>
</feature>
<feature type="compositionally biased region" description="Polar residues" evidence="1">
    <location>
        <begin position="400"/>
        <end position="411"/>
    </location>
</feature>
<dbReference type="CDD" id="cd09917">
    <property type="entry name" value="F-box_SF"/>
    <property type="match status" value="1"/>
</dbReference>
<name>A0A0C3S0Q8_PHLG1</name>
<dbReference type="SUPFAM" id="SSF81383">
    <property type="entry name" value="F-box domain"/>
    <property type="match status" value="1"/>
</dbReference>
<evidence type="ECO:0000259" key="2">
    <source>
        <dbReference type="PROSITE" id="PS50181"/>
    </source>
</evidence>
<protein>
    <recommendedName>
        <fullName evidence="2">F-box domain-containing protein</fullName>
    </recommendedName>
</protein>
<dbReference type="InterPro" id="IPR001810">
    <property type="entry name" value="F-box_dom"/>
</dbReference>
<sequence length="501" mass="56141">MAATFATLSLVTIPQELTEHILQFCTPTDLASLAAACRHLHNIVYNGDDQAVWRVAFLSHPFDDPRRSLGKAHASNADINWRGETQRRIEAQKLMSADMDSPASSTSGAADKTSVSLGVDEEDRPLRRALQTLISVVGGAPQADDKPSSDLEWVEKTLLASPLFQAVDKLYLTGLEQEWGNPECTRQLICRLQSYLALSHEQGRDPESVAQLNRLRTASRCAVYDLRKYQSDTLWGPYNLDARRRLRVNWEHVKHIQNVVLMNLKNFHQNWHKVWPAWGIESTRPYSAPNVRNRKPWDWAGVEGKWRRVVCFMDYRDLFTFNFSSLNAGPRNPNFFDDDFTEAVRLMEVDLQVLDPPDSSSPSSSPSPSPSNSSSSSLFSGADSTGPEEWDPKYPPIHFTGSSRGVHSGTSKIRGTVRMMREGAVRWNFILGVWGDQVTSYDDATNRWSAEAVQVGNVGSAMGIAGVWTVAVHDEVGDPAGPFWMWKAPESLPKDLVDLQW</sequence>
<accession>A0A0C3S0Q8</accession>
<proteinExistence type="predicted"/>
<keyword evidence="4" id="KW-1185">Reference proteome</keyword>
<reference evidence="3 4" key="1">
    <citation type="journal article" date="2014" name="PLoS Genet.">
        <title>Analysis of the Phlebiopsis gigantea genome, transcriptome and secretome provides insight into its pioneer colonization strategies of wood.</title>
        <authorList>
            <person name="Hori C."/>
            <person name="Ishida T."/>
            <person name="Igarashi K."/>
            <person name="Samejima M."/>
            <person name="Suzuki H."/>
            <person name="Master E."/>
            <person name="Ferreira P."/>
            <person name="Ruiz-Duenas F.J."/>
            <person name="Held B."/>
            <person name="Canessa P."/>
            <person name="Larrondo L.F."/>
            <person name="Schmoll M."/>
            <person name="Druzhinina I.S."/>
            <person name="Kubicek C.P."/>
            <person name="Gaskell J.A."/>
            <person name="Kersten P."/>
            <person name="St John F."/>
            <person name="Glasner J."/>
            <person name="Sabat G."/>
            <person name="Splinter BonDurant S."/>
            <person name="Syed K."/>
            <person name="Yadav J."/>
            <person name="Mgbeahuruike A.C."/>
            <person name="Kovalchuk A."/>
            <person name="Asiegbu F.O."/>
            <person name="Lackner G."/>
            <person name="Hoffmeister D."/>
            <person name="Rencoret J."/>
            <person name="Gutierrez A."/>
            <person name="Sun H."/>
            <person name="Lindquist E."/>
            <person name="Barry K."/>
            <person name="Riley R."/>
            <person name="Grigoriev I.V."/>
            <person name="Henrissat B."/>
            <person name="Kues U."/>
            <person name="Berka R.M."/>
            <person name="Martinez A.T."/>
            <person name="Covert S.F."/>
            <person name="Blanchette R.A."/>
            <person name="Cullen D."/>
        </authorList>
    </citation>
    <scope>NUCLEOTIDE SEQUENCE [LARGE SCALE GENOMIC DNA]</scope>
    <source>
        <strain evidence="3 4">11061_1 CR5-6</strain>
    </source>
</reference>
<dbReference type="AlphaFoldDB" id="A0A0C3S0Q8"/>